<keyword evidence="2" id="KW-1185">Reference proteome</keyword>
<name>A0A5A7Q2J8_STRAF</name>
<gene>
    <name evidence="1" type="ORF">STAS_15614</name>
</gene>
<comment type="caution">
    <text evidence="1">The sequence shown here is derived from an EMBL/GenBank/DDBJ whole genome shotgun (WGS) entry which is preliminary data.</text>
</comment>
<reference evidence="2" key="1">
    <citation type="journal article" date="2019" name="Curr. Biol.">
        <title>Genome Sequence of Striga asiatica Provides Insight into the Evolution of Plant Parasitism.</title>
        <authorList>
            <person name="Yoshida S."/>
            <person name="Kim S."/>
            <person name="Wafula E.K."/>
            <person name="Tanskanen J."/>
            <person name="Kim Y.M."/>
            <person name="Honaas L."/>
            <person name="Yang Z."/>
            <person name="Spallek T."/>
            <person name="Conn C.E."/>
            <person name="Ichihashi Y."/>
            <person name="Cheong K."/>
            <person name="Cui S."/>
            <person name="Der J.P."/>
            <person name="Gundlach H."/>
            <person name="Jiao Y."/>
            <person name="Hori C."/>
            <person name="Ishida J.K."/>
            <person name="Kasahara H."/>
            <person name="Kiba T."/>
            <person name="Kim M.S."/>
            <person name="Koo N."/>
            <person name="Laohavisit A."/>
            <person name="Lee Y.H."/>
            <person name="Lumba S."/>
            <person name="McCourt P."/>
            <person name="Mortimer J.C."/>
            <person name="Mutuku J.M."/>
            <person name="Nomura T."/>
            <person name="Sasaki-Sekimoto Y."/>
            <person name="Seto Y."/>
            <person name="Wang Y."/>
            <person name="Wakatake T."/>
            <person name="Sakakibara H."/>
            <person name="Demura T."/>
            <person name="Yamaguchi S."/>
            <person name="Yoneyama K."/>
            <person name="Manabe R.I."/>
            <person name="Nelson D.C."/>
            <person name="Schulman A.H."/>
            <person name="Timko M.P."/>
            <person name="dePamphilis C.W."/>
            <person name="Choi D."/>
            <person name="Shirasu K."/>
        </authorList>
    </citation>
    <scope>NUCLEOTIDE SEQUENCE [LARGE SCALE GENOMIC DNA]</scope>
    <source>
        <strain evidence="2">cv. UVA1</strain>
    </source>
</reference>
<dbReference type="Proteomes" id="UP000325081">
    <property type="component" value="Unassembled WGS sequence"/>
</dbReference>
<evidence type="ECO:0000313" key="1">
    <source>
        <dbReference type="EMBL" id="GER39032.1"/>
    </source>
</evidence>
<dbReference type="EMBL" id="BKCP01005572">
    <property type="protein sequence ID" value="GER39032.1"/>
    <property type="molecule type" value="Genomic_DNA"/>
</dbReference>
<accession>A0A5A7Q2J8</accession>
<dbReference type="AlphaFoldDB" id="A0A5A7Q2J8"/>
<sequence>MLNTYYSKLHILVVVVPLSKTLLLYPLRVIHPSGDPRGVKWQFHRLVQSSRSPGHKELRRRGEIASKKTSFRAVSGEKDSNPHLPVPEPMVIRLAVLHHFFFEGVDLRIVLPVVWVRGVRTCGQFLNLHPSKRGIRFRSGLLKGHLKDWAGLIPPVWGLTFLL</sequence>
<evidence type="ECO:0000313" key="2">
    <source>
        <dbReference type="Proteomes" id="UP000325081"/>
    </source>
</evidence>
<proteinExistence type="predicted"/>
<organism evidence="1 2">
    <name type="scientific">Striga asiatica</name>
    <name type="common">Asiatic witchweed</name>
    <name type="synonym">Buchnera asiatica</name>
    <dbReference type="NCBI Taxonomy" id="4170"/>
    <lineage>
        <taxon>Eukaryota</taxon>
        <taxon>Viridiplantae</taxon>
        <taxon>Streptophyta</taxon>
        <taxon>Embryophyta</taxon>
        <taxon>Tracheophyta</taxon>
        <taxon>Spermatophyta</taxon>
        <taxon>Magnoliopsida</taxon>
        <taxon>eudicotyledons</taxon>
        <taxon>Gunneridae</taxon>
        <taxon>Pentapetalae</taxon>
        <taxon>asterids</taxon>
        <taxon>lamiids</taxon>
        <taxon>Lamiales</taxon>
        <taxon>Orobanchaceae</taxon>
        <taxon>Buchnereae</taxon>
        <taxon>Striga</taxon>
    </lineage>
</organism>
<protein>
    <submittedName>
        <fullName evidence="1">Proline iminopeptidase</fullName>
    </submittedName>
</protein>